<protein>
    <recommendedName>
        <fullName evidence="1">S-layer family duplication domain-containing protein</fullName>
    </recommendedName>
</protein>
<dbReference type="GO" id="GO:0000272">
    <property type="term" value="P:polysaccharide catabolic process"/>
    <property type="evidence" value="ECO:0007669"/>
    <property type="project" value="InterPro"/>
</dbReference>
<dbReference type="Gene3D" id="2.60.98.40">
    <property type="match status" value="1"/>
</dbReference>
<reference evidence="2" key="1">
    <citation type="submission" date="2020-06" db="EMBL/GenBank/DDBJ databases">
        <title>Unique genomic features of the anaerobic methanotrophic archaea.</title>
        <authorList>
            <person name="Chadwick G.L."/>
            <person name="Skennerton C.T."/>
            <person name="Laso-Perez R."/>
            <person name="Leu A.O."/>
            <person name="Speth D.R."/>
            <person name="Yu H."/>
            <person name="Morgan-Lang C."/>
            <person name="Hatzenpichler R."/>
            <person name="Goudeau D."/>
            <person name="Malmstrom R."/>
            <person name="Brazelton W.J."/>
            <person name="Woyke T."/>
            <person name="Hallam S.J."/>
            <person name="Tyson G.W."/>
            <person name="Wegener G."/>
            <person name="Boetius A."/>
            <person name="Orphan V."/>
        </authorList>
    </citation>
    <scope>NUCLEOTIDE SEQUENCE</scope>
</reference>
<dbReference type="EMBL" id="MT631256">
    <property type="protein sequence ID" value="QNO47314.1"/>
    <property type="molecule type" value="Genomic_DNA"/>
</dbReference>
<feature type="domain" description="S-layer family duplication" evidence="1">
    <location>
        <begin position="1"/>
        <end position="117"/>
    </location>
</feature>
<proteinExistence type="predicted"/>
<evidence type="ECO:0000313" key="2">
    <source>
        <dbReference type="EMBL" id="QNO47218.1"/>
    </source>
</evidence>
<dbReference type="InterPro" id="IPR036439">
    <property type="entry name" value="Dockerin_dom_sf"/>
</dbReference>
<gene>
    <name evidence="2" type="ORF">ADAEDOLL_00024</name>
    <name evidence="3" type="ORF">JBNABBKG_00007</name>
</gene>
<dbReference type="Gene3D" id="1.10.1330.10">
    <property type="entry name" value="Dockerin domain"/>
    <property type="match status" value="1"/>
</dbReference>
<dbReference type="AlphaFoldDB" id="A0A7G9YGT4"/>
<dbReference type="SUPFAM" id="SSF63446">
    <property type="entry name" value="Type I dockerin domain"/>
    <property type="match status" value="1"/>
</dbReference>
<dbReference type="InterPro" id="IPR006457">
    <property type="entry name" value="S_layer-rel_Mac"/>
</dbReference>
<dbReference type="Pfam" id="PF07752">
    <property type="entry name" value="S-layer"/>
    <property type="match status" value="1"/>
</dbReference>
<evidence type="ECO:0000259" key="1">
    <source>
        <dbReference type="Pfam" id="PF07752"/>
    </source>
</evidence>
<organism evidence="2">
    <name type="scientific">Candidatus Methanogaster sp. ANME-2c ERB4</name>
    <dbReference type="NCBI Taxonomy" id="2759911"/>
    <lineage>
        <taxon>Archaea</taxon>
        <taxon>Methanobacteriati</taxon>
        <taxon>Methanobacteriota</taxon>
        <taxon>Stenosarchaea group</taxon>
        <taxon>Methanomicrobia</taxon>
        <taxon>Methanosarcinales</taxon>
        <taxon>ANME-2 cluster</taxon>
        <taxon>Candidatus Methanogasteraceae</taxon>
        <taxon>Candidatus Methanogaster</taxon>
    </lineage>
</organism>
<evidence type="ECO:0000313" key="3">
    <source>
        <dbReference type="EMBL" id="QNO47314.1"/>
    </source>
</evidence>
<accession>A0A7G9YGT4</accession>
<name>A0A7G9YGT4_9EURY</name>
<sequence>MSKNGNSLDTTCIDTGGIRQDRVYTYTVDIGNEEDIPVFSYYVDAVFKGDISYVQLMYVFLIDDDVLEIDTSDQYGIMEVKTVSSSEVVLTNDETTIDLDTDTIEHIMGDMYFKTADDETAIRFYPFVERTIGGEEPTPPPKTIPAADADHDGVPDVWDADNSTTSGYWVNPQGIGRMLGDMNGDGRLTSADALMILQATVGKIDL</sequence>
<dbReference type="EMBL" id="MT631244">
    <property type="protein sequence ID" value="QNO47218.1"/>
    <property type="molecule type" value="Genomic_DNA"/>
</dbReference>